<dbReference type="Proteomes" id="UP000193648">
    <property type="component" value="Unassembled WGS sequence"/>
</dbReference>
<dbReference type="GeneID" id="33572807"/>
<sequence>MPWFIVCPLIFCSFGPFDALLSVLFFFYEHHFLLVIFPLTLIMQFSFLLSYFSMFYRLATSFCKCFLFYSKFNALSLYMAPVSSSSTQASVCRLFYTTVDQAMLASSRSQRQGWSWP</sequence>
<keyword evidence="1" id="KW-0812">Transmembrane</keyword>
<accession>A0A1Y2GMF4</accession>
<reference evidence="2 3" key="1">
    <citation type="submission" date="2016-07" db="EMBL/GenBank/DDBJ databases">
        <title>Pervasive Adenine N6-methylation of Active Genes in Fungi.</title>
        <authorList>
            <consortium name="DOE Joint Genome Institute"/>
            <person name="Mondo S.J."/>
            <person name="Dannebaum R.O."/>
            <person name="Kuo R.C."/>
            <person name="Labutti K."/>
            <person name="Haridas S."/>
            <person name="Kuo A."/>
            <person name="Salamov A."/>
            <person name="Ahrendt S.R."/>
            <person name="Lipzen A."/>
            <person name="Sullivan W."/>
            <person name="Andreopoulos W.B."/>
            <person name="Clum A."/>
            <person name="Lindquist E."/>
            <person name="Daum C."/>
            <person name="Ramamoorthy G.K."/>
            <person name="Gryganskyi A."/>
            <person name="Culley D."/>
            <person name="Magnuson J.K."/>
            <person name="James T.Y."/>
            <person name="O'Malley M.A."/>
            <person name="Stajich J.E."/>
            <person name="Spatafora J.W."/>
            <person name="Visel A."/>
            <person name="Grigoriev I.V."/>
        </authorList>
    </citation>
    <scope>NUCLEOTIDE SEQUENCE [LARGE SCALE GENOMIC DNA]</scope>
    <source>
        <strain evidence="2 3">NRRL 3116</strain>
    </source>
</reference>
<evidence type="ECO:0000313" key="3">
    <source>
        <dbReference type="Proteomes" id="UP000193648"/>
    </source>
</evidence>
<dbReference type="RefSeq" id="XP_021881318.1">
    <property type="nucleotide sequence ID" value="XM_022030966.1"/>
</dbReference>
<evidence type="ECO:0000313" key="2">
    <source>
        <dbReference type="EMBL" id="ORZ15570.1"/>
    </source>
</evidence>
<dbReference type="EMBL" id="MCFF01000019">
    <property type="protein sequence ID" value="ORZ15570.1"/>
    <property type="molecule type" value="Genomic_DNA"/>
</dbReference>
<dbReference type="InParanoid" id="A0A1Y2GMF4"/>
<feature type="transmembrane region" description="Helical" evidence="1">
    <location>
        <begin position="31"/>
        <end position="52"/>
    </location>
</feature>
<keyword evidence="1" id="KW-0472">Membrane</keyword>
<organism evidence="2 3">
    <name type="scientific">Lobosporangium transversale</name>
    <dbReference type="NCBI Taxonomy" id="64571"/>
    <lineage>
        <taxon>Eukaryota</taxon>
        <taxon>Fungi</taxon>
        <taxon>Fungi incertae sedis</taxon>
        <taxon>Mucoromycota</taxon>
        <taxon>Mortierellomycotina</taxon>
        <taxon>Mortierellomycetes</taxon>
        <taxon>Mortierellales</taxon>
        <taxon>Mortierellaceae</taxon>
        <taxon>Lobosporangium</taxon>
    </lineage>
</organism>
<dbReference type="AlphaFoldDB" id="A0A1Y2GMF4"/>
<keyword evidence="1" id="KW-1133">Transmembrane helix</keyword>
<comment type="caution">
    <text evidence="2">The sequence shown here is derived from an EMBL/GenBank/DDBJ whole genome shotgun (WGS) entry which is preliminary data.</text>
</comment>
<keyword evidence="3" id="KW-1185">Reference proteome</keyword>
<gene>
    <name evidence="2" type="ORF">BCR41DRAFT_65962</name>
</gene>
<evidence type="ECO:0000256" key="1">
    <source>
        <dbReference type="SAM" id="Phobius"/>
    </source>
</evidence>
<name>A0A1Y2GMF4_9FUNG</name>
<proteinExistence type="predicted"/>
<protein>
    <submittedName>
        <fullName evidence="2">Uncharacterized protein</fullName>
    </submittedName>
</protein>